<feature type="signal peptide" evidence="2">
    <location>
        <begin position="1"/>
        <end position="22"/>
    </location>
</feature>
<evidence type="ECO:0000313" key="4">
    <source>
        <dbReference type="Proteomes" id="UP000197361"/>
    </source>
</evidence>
<evidence type="ECO:0000256" key="1">
    <source>
        <dbReference type="SAM" id="MobiDB-lite"/>
    </source>
</evidence>
<evidence type="ECO:0000256" key="2">
    <source>
        <dbReference type="SAM" id="SignalP"/>
    </source>
</evidence>
<dbReference type="Proteomes" id="UP000197361">
    <property type="component" value="Unassembled WGS sequence"/>
</dbReference>
<sequence length="156" mass="19045">MKTKFLTAGLIAALMVPGAALAQTRGEVRESRQDVREEQRELREAQRYGDRDDVREERRDVRKARQELREDRRDWRQESRYQNYRAPFRYQQFRVGSTLRSNYYSPAYRPSYDSRWGVPRAGRNLTYVRHYNDLLLVNERNGRVVKVYRNHFNWRR</sequence>
<feature type="chain" id="PRO_5012535086" description="Nickel/cobalt transporter regulator" evidence="2">
    <location>
        <begin position="23"/>
        <end position="156"/>
    </location>
</feature>
<dbReference type="InterPro" id="IPR009468">
    <property type="entry name" value="DUF1090"/>
</dbReference>
<protein>
    <recommendedName>
        <fullName evidence="5">Nickel/cobalt transporter regulator</fullName>
    </recommendedName>
</protein>
<proteinExistence type="predicted"/>
<gene>
    <name evidence="3" type="ORF">CDQ92_15035</name>
</gene>
<evidence type="ECO:0000313" key="3">
    <source>
        <dbReference type="EMBL" id="OWQ96041.1"/>
    </source>
</evidence>
<accession>A0A246JSN8</accession>
<dbReference type="AlphaFoldDB" id="A0A246JSN8"/>
<dbReference type="Pfam" id="PF06476">
    <property type="entry name" value="DUF1090"/>
    <property type="match status" value="1"/>
</dbReference>
<name>A0A246JSN8_9SPHN</name>
<comment type="caution">
    <text evidence="3">The sequence shown here is derived from an EMBL/GenBank/DDBJ whole genome shotgun (WGS) entry which is preliminary data.</text>
</comment>
<dbReference type="EMBL" id="NISK01000003">
    <property type="protein sequence ID" value="OWQ96041.1"/>
    <property type="molecule type" value="Genomic_DNA"/>
</dbReference>
<keyword evidence="2" id="KW-0732">Signal</keyword>
<evidence type="ECO:0008006" key="5">
    <source>
        <dbReference type="Google" id="ProtNLM"/>
    </source>
</evidence>
<organism evidence="3 4">
    <name type="scientific">Sphingopyxis bauzanensis</name>
    <dbReference type="NCBI Taxonomy" id="651663"/>
    <lineage>
        <taxon>Bacteria</taxon>
        <taxon>Pseudomonadati</taxon>
        <taxon>Pseudomonadota</taxon>
        <taxon>Alphaproteobacteria</taxon>
        <taxon>Sphingomonadales</taxon>
        <taxon>Sphingomonadaceae</taxon>
        <taxon>Sphingopyxis</taxon>
    </lineage>
</organism>
<feature type="region of interest" description="Disordered" evidence="1">
    <location>
        <begin position="27"/>
        <end position="61"/>
    </location>
</feature>
<dbReference type="Gene3D" id="3.10.450.160">
    <property type="entry name" value="inner membrane protein cigr"/>
    <property type="match status" value="1"/>
</dbReference>
<dbReference type="RefSeq" id="WP_088442135.1">
    <property type="nucleotide sequence ID" value="NZ_BMMC01000009.1"/>
</dbReference>
<dbReference type="OrthoDB" id="7205329at2"/>
<reference evidence="3 4" key="1">
    <citation type="journal article" date="2010" name="Int. J. Syst. Evol. Microbiol.">
        <title>Sphingopyxis bauzanensis sp. nov., a psychrophilic bacterium isolated from soil.</title>
        <authorList>
            <person name="Zhang D.C."/>
            <person name="Liu H.C."/>
            <person name="Xin Y.H."/>
            <person name="Zhou Y.G."/>
            <person name="Schinner F."/>
            <person name="Margesin R."/>
        </authorList>
    </citation>
    <scope>NUCLEOTIDE SEQUENCE [LARGE SCALE GENOMIC DNA]</scope>
    <source>
        <strain evidence="3 4">DSM 22271</strain>
    </source>
</reference>
<keyword evidence="4" id="KW-1185">Reference proteome</keyword>